<feature type="transmembrane region" description="Helical" evidence="1">
    <location>
        <begin position="17"/>
        <end position="38"/>
    </location>
</feature>
<organism evidence="2 3">
    <name type="scientific">Dolosigranulum pigrum ATCC 51524</name>
    <dbReference type="NCBI Taxonomy" id="883103"/>
    <lineage>
        <taxon>Bacteria</taxon>
        <taxon>Bacillati</taxon>
        <taxon>Bacillota</taxon>
        <taxon>Bacilli</taxon>
        <taxon>Lactobacillales</taxon>
        <taxon>Carnobacteriaceae</taxon>
        <taxon>Dolosigranulum</taxon>
    </lineage>
</organism>
<keyword evidence="3" id="KW-1185">Reference proteome</keyword>
<gene>
    <name evidence="2" type="ORF">HMPREF9703_00097</name>
</gene>
<evidence type="ECO:0000313" key="2">
    <source>
        <dbReference type="EMBL" id="EHR35249.1"/>
    </source>
</evidence>
<dbReference type="Proteomes" id="UP000003599">
    <property type="component" value="Unassembled WGS sequence"/>
</dbReference>
<keyword evidence="1" id="KW-1133">Transmembrane helix</keyword>
<dbReference type="HOGENOM" id="CLU_3182976_0_0_9"/>
<dbReference type="EMBL" id="AGEF01000001">
    <property type="protein sequence ID" value="EHR35249.1"/>
    <property type="molecule type" value="Genomic_DNA"/>
</dbReference>
<protein>
    <submittedName>
        <fullName evidence="2">Uncharacterized protein</fullName>
    </submittedName>
</protein>
<keyword evidence="1" id="KW-0812">Transmembrane</keyword>
<accession>H3NC16</accession>
<dbReference type="AlphaFoldDB" id="H3NC16"/>
<proteinExistence type="predicted"/>
<reference evidence="2 3" key="1">
    <citation type="submission" date="2012-01" db="EMBL/GenBank/DDBJ databases">
        <title>The Genome Sequence of Dolosigranulum pigrum ATCC 51524.</title>
        <authorList>
            <consortium name="The Broad Institute Genome Sequencing Platform"/>
            <person name="Earl A."/>
            <person name="Ward D."/>
            <person name="Feldgarden M."/>
            <person name="Gevers D."/>
            <person name="Huys G."/>
            <person name="Young S.K."/>
            <person name="Zeng Q."/>
            <person name="Gargeya S."/>
            <person name="Fitzgerald M."/>
            <person name="Haas B."/>
            <person name="Abouelleil A."/>
            <person name="Alvarado L."/>
            <person name="Arachchi H.M."/>
            <person name="Berlin A."/>
            <person name="Chapman S.B."/>
            <person name="Gearin G."/>
            <person name="Goldberg J."/>
            <person name="Griggs A."/>
            <person name="Gujja S."/>
            <person name="Hansen M."/>
            <person name="Heiman D."/>
            <person name="Howarth C."/>
            <person name="Larimer J."/>
            <person name="Lui A."/>
            <person name="MacDonald P.J.P."/>
            <person name="McCowen C."/>
            <person name="Montmayeur A."/>
            <person name="Murphy C."/>
            <person name="Neiman D."/>
            <person name="Pearson M."/>
            <person name="Priest M."/>
            <person name="Roberts A."/>
            <person name="Saif S."/>
            <person name="Shea T."/>
            <person name="Sisk P."/>
            <person name="Stolte C."/>
            <person name="Sykes S."/>
            <person name="Wortman J."/>
            <person name="Nusbaum C."/>
            <person name="Birren B."/>
        </authorList>
    </citation>
    <scope>NUCLEOTIDE SEQUENCE [LARGE SCALE GENOMIC DNA]</scope>
    <source>
        <strain evidence="2 3">ATCC 51524</strain>
    </source>
</reference>
<sequence>MLSGSLFFSGYWHKEEFFIFLLNFLILSYLFVDSLCIIQSFDVQWE</sequence>
<evidence type="ECO:0000256" key="1">
    <source>
        <dbReference type="SAM" id="Phobius"/>
    </source>
</evidence>
<comment type="caution">
    <text evidence="2">The sequence shown here is derived from an EMBL/GenBank/DDBJ whole genome shotgun (WGS) entry which is preliminary data.</text>
</comment>
<evidence type="ECO:0000313" key="3">
    <source>
        <dbReference type="Proteomes" id="UP000003599"/>
    </source>
</evidence>
<keyword evidence="1" id="KW-0472">Membrane</keyword>
<name>H3NC16_9LACT</name>